<proteinExistence type="predicted"/>
<comment type="caution">
    <text evidence="1">The sequence shown here is derived from an EMBL/GenBank/DDBJ whole genome shotgun (WGS) entry which is preliminary data.</text>
</comment>
<name>A0A414I933_9FIRM</name>
<evidence type="ECO:0000313" key="1">
    <source>
        <dbReference type="EMBL" id="RHE13249.1"/>
    </source>
</evidence>
<accession>A0A414I933</accession>
<dbReference type="AlphaFoldDB" id="A0A414I933"/>
<dbReference type="Proteomes" id="UP000284644">
    <property type="component" value="Unassembled WGS sequence"/>
</dbReference>
<organism evidence="1 2">
    <name type="scientific">Blautia obeum</name>
    <dbReference type="NCBI Taxonomy" id="40520"/>
    <lineage>
        <taxon>Bacteria</taxon>
        <taxon>Bacillati</taxon>
        <taxon>Bacillota</taxon>
        <taxon>Clostridia</taxon>
        <taxon>Lachnospirales</taxon>
        <taxon>Lachnospiraceae</taxon>
        <taxon>Blautia</taxon>
    </lineage>
</organism>
<evidence type="ECO:0000313" key="2">
    <source>
        <dbReference type="Proteomes" id="UP000284644"/>
    </source>
</evidence>
<dbReference type="EMBL" id="QSJW01000004">
    <property type="protein sequence ID" value="RHE13249.1"/>
    <property type="molecule type" value="Genomic_DNA"/>
</dbReference>
<protein>
    <submittedName>
        <fullName evidence="1">Uncharacterized protein</fullName>
    </submittedName>
</protein>
<dbReference type="RefSeq" id="WP_118045282.1">
    <property type="nucleotide sequence ID" value="NZ_QSJW01000004.1"/>
</dbReference>
<sequence length="134" mass="16125">MYQTCSVVCKVEDFKPASNNFRSEFIGKDQTDRKQYRGISFKKTQFGDIEDINYYPLMKEFIEIAGKSELLKTVKDYCREHCAWLKTENDIENHAIDCLLSKAYEYWKDFPKQMPEPDKWIFYFKSIKMLERNL</sequence>
<gene>
    <name evidence="1" type="ORF">DW767_07825</name>
</gene>
<reference evidence="1 2" key="1">
    <citation type="submission" date="2018-08" db="EMBL/GenBank/DDBJ databases">
        <title>A genome reference for cultivated species of the human gut microbiota.</title>
        <authorList>
            <person name="Zou Y."/>
            <person name="Xue W."/>
            <person name="Luo G."/>
        </authorList>
    </citation>
    <scope>NUCLEOTIDE SEQUENCE [LARGE SCALE GENOMIC DNA]</scope>
    <source>
        <strain evidence="1 2">AM29-25AC</strain>
    </source>
</reference>